<evidence type="ECO:0000313" key="3">
    <source>
        <dbReference type="Proteomes" id="UP000322080"/>
    </source>
</evidence>
<gene>
    <name evidence="2" type="ORF">FVF75_07090</name>
</gene>
<dbReference type="EMBL" id="VSIY01000004">
    <property type="protein sequence ID" value="TYB82473.1"/>
    <property type="molecule type" value="Genomic_DNA"/>
</dbReference>
<protein>
    <submittedName>
        <fullName evidence="2">Uncharacterized protein</fullName>
    </submittedName>
</protein>
<dbReference type="RefSeq" id="WP_148377236.1">
    <property type="nucleotide sequence ID" value="NZ_VSIY01000004.1"/>
</dbReference>
<evidence type="ECO:0000256" key="1">
    <source>
        <dbReference type="SAM" id="MobiDB-lite"/>
    </source>
</evidence>
<organism evidence="2 3">
    <name type="scientific">Maritimibacter fusiformis</name>
    <dbReference type="NCBI Taxonomy" id="2603819"/>
    <lineage>
        <taxon>Bacteria</taxon>
        <taxon>Pseudomonadati</taxon>
        <taxon>Pseudomonadota</taxon>
        <taxon>Alphaproteobacteria</taxon>
        <taxon>Rhodobacterales</taxon>
        <taxon>Roseobacteraceae</taxon>
        <taxon>Maritimibacter</taxon>
    </lineage>
</organism>
<proteinExistence type="predicted"/>
<dbReference type="AlphaFoldDB" id="A0A5D0RLZ7"/>
<dbReference type="Proteomes" id="UP000322080">
    <property type="component" value="Unassembled WGS sequence"/>
</dbReference>
<accession>A0A5D0RLZ7</accession>
<evidence type="ECO:0000313" key="2">
    <source>
        <dbReference type="EMBL" id="TYB82473.1"/>
    </source>
</evidence>
<comment type="caution">
    <text evidence="2">The sequence shown here is derived from an EMBL/GenBank/DDBJ whole genome shotgun (WGS) entry which is preliminary data.</text>
</comment>
<reference evidence="2 3" key="1">
    <citation type="submission" date="2019-08" db="EMBL/GenBank/DDBJ databases">
        <title>Identification of a novel species of the genus Boseongicola.</title>
        <authorList>
            <person name="Zhang X.-Q."/>
        </authorList>
    </citation>
    <scope>NUCLEOTIDE SEQUENCE [LARGE SCALE GENOMIC DNA]</scope>
    <source>
        <strain evidence="2 3">HY14</strain>
    </source>
</reference>
<sequence>MKDQMTETRIGPHLLLKGTRTAMSFVAEARALACRHPYPAAGQPPYSRMADVLSRAVLFADWQVVGAAALIRAGEVTRIAEMALSPGFRDDEYARRLTWRLLADAAHELAETPQIEDAYGQPFGIERFVARRRANRVEDKASRPIPIGRIRIDAATGPRGRKDLPQTGARIPRAPKATVL</sequence>
<feature type="region of interest" description="Disordered" evidence="1">
    <location>
        <begin position="156"/>
        <end position="180"/>
    </location>
</feature>
<keyword evidence="3" id="KW-1185">Reference proteome</keyword>
<name>A0A5D0RLZ7_9RHOB</name>